<evidence type="ECO:0000256" key="2">
    <source>
        <dbReference type="ARBA" id="ARBA00007613"/>
    </source>
</evidence>
<dbReference type="RefSeq" id="WP_076377426.1">
    <property type="nucleotide sequence ID" value="NZ_AP017422.1"/>
</dbReference>
<keyword evidence="6" id="KW-0472">Membrane</keyword>
<dbReference type="Proteomes" id="UP000186917">
    <property type="component" value="Unassembled WGS sequence"/>
</dbReference>
<evidence type="ECO:0000256" key="1">
    <source>
        <dbReference type="ARBA" id="ARBA00004442"/>
    </source>
</evidence>
<dbReference type="AlphaFoldDB" id="A0A173MQR5"/>
<dbReference type="GO" id="GO:0015288">
    <property type="term" value="F:porin activity"/>
    <property type="evidence" value="ECO:0007669"/>
    <property type="project" value="TreeGrafter"/>
</dbReference>
<evidence type="ECO:0000256" key="4">
    <source>
        <dbReference type="ARBA" id="ARBA00022452"/>
    </source>
</evidence>
<keyword evidence="3" id="KW-0813">Transport</keyword>
<reference evidence="11" key="1">
    <citation type="submission" date="2017-01" db="EMBL/GenBank/DDBJ databases">
        <authorList>
            <person name="Varghese N."/>
            <person name="Submissions S."/>
        </authorList>
    </citation>
    <scope>NUCLEOTIDE SEQUENCE [LARGE SCALE GENOMIC DNA]</scope>
    <source>
        <strain evidence="11">DSM 21054</strain>
    </source>
</reference>
<dbReference type="PANTHER" id="PTHR30026">
    <property type="entry name" value="OUTER MEMBRANE PROTEIN TOLC"/>
    <property type="match status" value="1"/>
</dbReference>
<dbReference type="EMBL" id="FTOR01000001">
    <property type="protein sequence ID" value="SIS82580.1"/>
    <property type="molecule type" value="Genomic_DNA"/>
</dbReference>
<evidence type="ECO:0000256" key="8">
    <source>
        <dbReference type="SAM" id="Coils"/>
    </source>
</evidence>
<evidence type="ECO:0000256" key="3">
    <source>
        <dbReference type="ARBA" id="ARBA00022448"/>
    </source>
</evidence>
<keyword evidence="5" id="KW-0812">Transmembrane</keyword>
<evidence type="ECO:0000313" key="11">
    <source>
        <dbReference type="Proteomes" id="UP000186917"/>
    </source>
</evidence>
<keyword evidence="11" id="KW-1185">Reference proteome</keyword>
<dbReference type="OrthoDB" id="367883at2"/>
<organism evidence="10 11">
    <name type="scientific">Filimonas lacunae</name>
    <dbReference type="NCBI Taxonomy" id="477680"/>
    <lineage>
        <taxon>Bacteria</taxon>
        <taxon>Pseudomonadati</taxon>
        <taxon>Bacteroidota</taxon>
        <taxon>Chitinophagia</taxon>
        <taxon>Chitinophagales</taxon>
        <taxon>Chitinophagaceae</taxon>
        <taxon>Filimonas</taxon>
    </lineage>
</organism>
<dbReference type="InterPro" id="IPR003423">
    <property type="entry name" value="OMP_efflux"/>
</dbReference>
<evidence type="ECO:0000256" key="7">
    <source>
        <dbReference type="ARBA" id="ARBA00023237"/>
    </source>
</evidence>
<proteinExistence type="inferred from homology"/>
<feature type="signal peptide" evidence="9">
    <location>
        <begin position="1"/>
        <end position="21"/>
    </location>
</feature>
<name>A0A173MQR5_9BACT</name>
<dbReference type="GO" id="GO:0009279">
    <property type="term" value="C:cell outer membrane"/>
    <property type="evidence" value="ECO:0007669"/>
    <property type="project" value="UniProtKB-SubCell"/>
</dbReference>
<dbReference type="GO" id="GO:0015562">
    <property type="term" value="F:efflux transmembrane transporter activity"/>
    <property type="evidence" value="ECO:0007669"/>
    <property type="project" value="InterPro"/>
</dbReference>
<keyword evidence="7" id="KW-0998">Cell outer membrane</keyword>
<comment type="similarity">
    <text evidence="2">Belongs to the outer membrane factor (OMF) (TC 1.B.17) family.</text>
</comment>
<dbReference type="Pfam" id="PF02321">
    <property type="entry name" value="OEP"/>
    <property type="match status" value="2"/>
</dbReference>
<sequence length="454" mass="50560">MITARNGMVLLSSLLCTGVLAQTQPPPSPEVHQMSVRQTIDYAKSHNVQVKNALLDIQVQKESNRVTTAQALPRINGSGNFTDYLKLPVTVASSDNFPGTGAPPGTLIPFSFSTKYTASGSITLQQVLFDGQVFVGLQARKTSIDLSTKNAEITEENIRANIYKVYYQLVVSKTQMEQINANIEKLEKLVHDTKLMNENGFAEKLDVDRASVQLSNLQTEKIKTENTITNGYLGLKVLIGMPPTDSLALTDVITDEEIKAGALDAGIYKYSDRKDFQALQLTQSLYEYNIKSLRMGYLPTLSFNANYSENAFRNKFDMFSNEPWYASSYIGLSLNVPIFNGFSKSANIAKARLQLQQSQNQTESLKLSIDQDVFKARNDFRTSILTIDNQKKNMALAESVYTQTRKKYESGLASSTDLTNTQTELRIAQSNYISSLYDAIIARIDYLKATGQLQ</sequence>
<dbReference type="Gene3D" id="1.20.1600.10">
    <property type="entry name" value="Outer membrane efflux proteins (OEP)"/>
    <property type="match status" value="1"/>
</dbReference>
<keyword evidence="8" id="KW-0175">Coiled coil</keyword>
<protein>
    <submittedName>
        <fullName evidence="10">Outer membrane protein TolC</fullName>
    </submittedName>
</protein>
<dbReference type="SUPFAM" id="SSF56954">
    <property type="entry name" value="Outer membrane efflux proteins (OEP)"/>
    <property type="match status" value="1"/>
</dbReference>
<accession>A0A173MQR5</accession>
<dbReference type="PANTHER" id="PTHR30026:SF20">
    <property type="entry name" value="OUTER MEMBRANE PROTEIN TOLC"/>
    <property type="match status" value="1"/>
</dbReference>
<dbReference type="InterPro" id="IPR051906">
    <property type="entry name" value="TolC-like"/>
</dbReference>
<evidence type="ECO:0000256" key="6">
    <source>
        <dbReference type="ARBA" id="ARBA00023136"/>
    </source>
</evidence>
<dbReference type="GO" id="GO:1990281">
    <property type="term" value="C:efflux pump complex"/>
    <property type="evidence" value="ECO:0007669"/>
    <property type="project" value="TreeGrafter"/>
</dbReference>
<dbReference type="KEGG" id="fln:FLA_6068"/>
<keyword evidence="9" id="KW-0732">Signal</keyword>
<feature type="chain" id="PRO_5011608183" evidence="9">
    <location>
        <begin position="22"/>
        <end position="454"/>
    </location>
</feature>
<evidence type="ECO:0000256" key="5">
    <source>
        <dbReference type="ARBA" id="ARBA00022692"/>
    </source>
</evidence>
<gene>
    <name evidence="10" type="ORF">SAMN05421788_1011443</name>
</gene>
<evidence type="ECO:0000256" key="9">
    <source>
        <dbReference type="SAM" id="SignalP"/>
    </source>
</evidence>
<evidence type="ECO:0000313" key="10">
    <source>
        <dbReference type="EMBL" id="SIS82580.1"/>
    </source>
</evidence>
<dbReference type="STRING" id="477680.SAMN05421788_1011443"/>
<feature type="coiled-coil region" evidence="8">
    <location>
        <begin position="169"/>
        <end position="227"/>
    </location>
</feature>
<comment type="subcellular location">
    <subcellularLocation>
        <location evidence="1">Cell outer membrane</location>
    </subcellularLocation>
</comment>
<keyword evidence="4" id="KW-1134">Transmembrane beta strand</keyword>